<dbReference type="AlphaFoldDB" id="A0A918M167"/>
<dbReference type="EMBL" id="BMSA01000040">
    <property type="protein sequence ID" value="GGT92160.1"/>
    <property type="molecule type" value="Genomic_DNA"/>
</dbReference>
<organism evidence="2 3">
    <name type="scientific">Streptomyces phaeofaciens</name>
    <dbReference type="NCBI Taxonomy" id="68254"/>
    <lineage>
        <taxon>Bacteria</taxon>
        <taxon>Bacillati</taxon>
        <taxon>Actinomycetota</taxon>
        <taxon>Actinomycetes</taxon>
        <taxon>Kitasatosporales</taxon>
        <taxon>Streptomycetaceae</taxon>
        <taxon>Streptomyces</taxon>
    </lineage>
</organism>
<feature type="compositionally biased region" description="Basic residues" evidence="1">
    <location>
        <begin position="67"/>
        <end position="77"/>
    </location>
</feature>
<feature type="compositionally biased region" description="Basic and acidic residues" evidence="1">
    <location>
        <begin position="111"/>
        <end position="124"/>
    </location>
</feature>
<evidence type="ECO:0000313" key="3">
    <source>
        <dbReference type="Proteomes" id="UP000646776"/>
    </source>
</evidence>
<feature type="region of interest" description="Disordered" evidence="1">
    <location>
        <begin position="58"/>
        <end position="88"/>
    </location>
</feature>
<reference evidence="2" key="2">
    <citation type="submission" date="2020-09" db="EMBL/GenBank/DDBJ databases">
        <authorList>
            <person name="Sun Q."/>
            <person name="Ohkuma M."/>
        </authorList>
    </citation>
    <scope>NUCLEOTIDE SEQUENCE</scope>
    <source>
        <strain evidence="2">JCM 4125</strain>
    </source>
</reference>
<proteinExistence type="predicted"/>
<feature type="compositionally biased region" description="Low complexity" evidence="1">
    <location>
        <begin position="125"/>
        <end position="140"/>
    </location>
</feature>
<reference evidence="2" key="1">
    <citation type="journal article" date="2014" name="Int. J. Syst. Evol. Microbiol.">
        <title>Complete genome sequence of Corynebacterium casei LMG S-19264T (=DSM 44701T), isolated from a smear-ripened cheese.</title>
        <authorList>
            <consortium name="US DOE Joint Genome Institute (JGI-PGF)"/>
            <person name="Walter F."/>
            <person name="Albersmeier A."/>
            <person name="Kalinowski J."/>
            <person name="Ruckert C."/>
        </authorList>
    </citation>
    <scope>NUCLEOTIDE SEQUENCE</scope>
    <source>
        <strain evidence="2">JCM 4125</strain>
    </source>
</reference>
<accession>A0A918M167</accession>
<keyword evidence="3" id="KW-1185">Reference proteome</keyword>
<sequence length="182" mass="19198">MATTPPFGGTVSLGKAGLHTGSEGAIHSEAIVAAHVAGAPTASPGKAYVFTDKGRVPNPFRCFGGGPRRRPPRRRRGPPAENRHTPTFWTRFTPVCLDARVTHTYEAQGRNGEHRATLWSEKRSSPPTSRPSTLRSSLPPAGDAATPRGTRTSWTAPEPSPTCSAAGRPSKGLTPVRTQGGS</sequence>
<dbReference type="Proteomes" id="UP000646776">
    <property type="component" value="Unassembled WGS sequence"/>
</dbReference>
<feature type="region of interest" description="Disordered" evidence="1">
    <location>
        <begin position="107"/>
        <end position="182"/>
    </location>
</feature>
<evidence type="ECO:0000313" key="2">
    <source>
        <dbReference type="EMBL" id="GGT92160.1"/>
    </source>
</evidence>
<comment type="caution">
    <text evidence="2">The sequence shown here is derived from an EMBL/GenBank/DDBJ whole genome shotgun (WGS) entry which is preliminary data.</text>
</comment>
<evidence type="ECO:0000256" key="1">
    <source>
        <dbReference type="SAM" id="MobiDB-lite"/>
    </source>
</evidence>
<gene>
    <name evidence="2" type="ORF">GCM10010226_82710</name>
</gene>
<protein>
    <submittedName>
        <fullName evidence="2">Uncharacterized protein</fullName>
    </submittedName>
</protein>
<name>A0A918M167_9ACTN</name>